<name>A0A2T1LTL9_9CHRO</name>
<accession>A0A2T1LTL9</accession>
<reference evidence="1 2" key="2">
    <citation type="submission" date="2018-03" db="EMBL/GenBank/DDBJ databases">
        <authorList>
            <person name="Keele B.F."/>
        </authorList>
    </citation>
    <scope>NUCLEOTIDE SEQUENCE [LARGE SCALE GENOMIC DNA]</scope>
    <source>
        <strain evidence="1 2">CCALA 016</strain>
    </source>
</reference>
<protein>
    <submittedName>
        <fullName evidence="1">HNH endonuclease</fullName>
    </submittedName>
</protein>
<sequence>MSRYPKNWKAIAHQIKEQADWKCFKCGMQCLKPEDDLSQWSKLERRRKTLQVHHWNYDPSDNHPQNLVALCTSCHLMFHCRGQSSISPGQLKLELTSD</sequence>
<gene>
    <name evidence="1" type="ORF">C7H19_19550</name>
</gene>
<evidence type="ECO:0000313" key="1">
    <source>
        <dbReference type="EMBL" id="PSF33917.1"/>
    </source>
</evidence>
<proteinExistence type="predicted"/>
<keyword evidence="1" id="KW-0540">Nuclease</keyword>
<evidence type="ECO:0000313" key="2">
    <source>
        <dbReference type="Proteomes" id="UP000239001"/>
    </source>
</evidence>
<keyword evidence="2" id="KW-1185">Reference proteome</keyword>
<dbReference type="EMBL" id="PXOH01000028">
    <property type="protein sequence ID" value="PSF33917.1"/>
    <property type="molecule type" value="Genomic_DNA"/>
</dbReference>
<keyword evidence="1" id="KW-0378">Hydrolase</keyword>
<reference evidence="1 2" key="1">
    <citation type="submission" date="2018-03" db="EMBL/GenBank/DDBJ databases">
        <title>The ancient ancestry and fast evolution of plastids.</title>
        <authorList>
            <person name="Moore K.R."/>
            <person name="Magnabosco C."/>
            <person name="Momper L."/>
            <person name="Gold D.A."/>
            <person name="Bosak T."/>
            <person name="Fournier G.P."/>
        </authorList>
    </citation>
    <scope>NUCLEOTIDE SEQUENCE [LARGE SCALE GENOMIC DNA]</scope>
    <source>
        <strain evidence="1 2">CCALA 016</strain>
    </source>
</reference>
<dbReference type="AlphaFoldDB" id="A0A2T1LTL9"/>
<keyword evidence="1" id="KW-0255">Endonuclease</keyword>
<dbReference type="RefSeq" id="WP_106458603.1">
    <property type="nucleotide sequence ID" value="NZ_PXOH01000028.1"/>
</dbReference>
<dbReference type="OrthoDB" id="161705at2"/>
<comment type="caution">
    <text evidence="1">The sequence shown here is derived from an EMBL/GenBank/DDBJ whole genome shotgun (WGS) entry which is preliminary data.</text>
</comment>
<dbReference type="Proteomes" id="UP000239001">
    <property type="component" value="Unassembled WGS sequence"/>
</dbReference>
<organism evidence="1 2">
    <name type="scientific">Aphanothece hegewaldii CCALA 016</name>
    <dbReference type="NCBI Taxonomy" id="2107694"/>
    <lineage>
        <taxon>Bacteria</taxon>
        <taxon>Bacillati</taxon>
        <taxon>Cyanobacteriota</taxon>
        <taxon>Cyanophyceae</taxon>
        <taxon>Oscillatoriophycideae</taxon>
        <taxon>Chroococcales</taxon>
        <taxon>Aphanothecaceae</taxon>
        <taxon>Aphanothece</taxon>
    </lineage>
</organism>
<dbReference type="GO" id="GO:0004519">
    <property type="term" value="F:endonuclease activity"/>
    <property type="evidence" value="ECO:0007669"/>
    <property type="project" value="UniProtKB-KW"/>
</dbReference>